<dbReference type="InterPro" id="IPR002347">
    <property type="entry name" value="SDR_fam"/>
</dbReference>
<dbReference type="SUPFAM" id="SSF51735">
    <property type="entry name" value="NAD(P)-binding Rossmann-fold domains"/>
    <property type="match status" value="1"/>
</dbReference>
<name>A0A2H3GJV8_FUSOX</name>
<accession>A0A2H3GJV8</accession>
<dbReference type="GO" id="GO:0016491">
    <property type="term" value="F:oxidoreductase activity"/>
    <property type="evidence" value="ECO:0007669"/>
    <property type="project" value="UniProtKB-KW"/>
</dbReference>
<proteinExistence type="inferred from homology"/>
<dbReference type="STRING" id="327505.A0A2H3GJV8"/>
<dbReference type="PRINTS" id="PR00081">
    <property type="entry name" value="GDHRDH"/>
</dbReference>
<evidence type="ECO:0000313" key="5">
    <source>
        <dbReference type="Proteomes" id="UP000219602"/>
    </source>
</evidence>
<dbReference type="InterPro" id="IPR051911">
    <property type="entry name" value="SDR_oxidoreductase"/>
</dbReference>
<dbReference type="CDD" id="cd05374">
    <property type="entry name" value="17beta-HSD-like_SDR_c"/>
    <property type="match status" value="1"/>
</dbReference>
<dbReference type="EMBL" id="MABQ02000007">
    <property type="protein sequence ID" value="PCD30456.1"/>
    <property type="molecule type" value="Genomic_DNA"/>
</dbReference>
<sequence>MSCPDWLITGCSSGFGLEIARRALTKGHRVIATSRNPKKNEDLVQEIESKGDRWIALDVTAPDLSSVVDKAKALYGTIDILVNNAGFSLNGGFEDLSEDDLRAQFETNVFDVFKMMKAVLPGMRERQSGIVINIGSTGGLRSLPGVSLYASSKHALEGLTEAVWHEYRDFNVKIVLVEPGPFRTNFLGGNAAVIRPMSSFYKGTSTETTLNHLKDSHGDQPGDPIKAATIIVDYALGEGSAKGSNEFLRLPLGSGALKIAQGKIESLEENLAGVREMAQSADF</sequence>
<evidence type="ECO:0000256" key="2">
    <source>
        <dbReference type="ARBA" id="ARBA00023002"/>
    </source>
</evidence>
<dbReference type="PRINTS" id="PR00080">
    <property type="entry name" value="SDRFAMILY"/>
</dbReference>
<evidence type="ECO:0000313" key="4">
    <source>
        <dbReference type="EMBL" id="PCD30456.1"/>
    </source>
</evidence>
<dbReference type="PANTHER" id="PTHR43976:SF16">
    <property type="entry name" value="SHORT-CHAIN DEHYDROGENASE_REDUCTASE FAMILY PROTEIN"/>
    <property type="match status" value="1"/>
</dbReference>
<reference evidence="4 5" key="1">
    <citation type="journal article" date="2016" name="Environ. Microbiol.">
        <title>Effector profiles distinguish formae speciales of Fusarium oxysporum.</title>
        <authorList>
            <person name="van Dam P."/>
            <person name="Fokkens L."/>
            <person name="Schmidt S.M."/>
            <person name="Linmans J.H."/>
            <person name="Kistler H.C."/>
            <person name="Ma L.J."/>
            <person name="Rep M."/>
        </authorList>
    </citation>
    <scope>NUCLEOTIDE SEQUENCE [LARGE SCALE GENOMIC DNA]</scope>
    <source>
        <strain evidence="4 5">Forc016</strain>
    </source>
</reference>
<dbReference type="Proteomes" id="UP000219602">
    <property type="component" value="Chromosome 9"/>
</dbReference>
<organism evidence="4 5">
    <name type="scientific">Fusarium oxysporum f. sp. radicis-cucumerinum</name>
    <dbReference type="NCBI Taxonomy" id="327505"/>
    <lineage>
        <taxon>Eukaryota</taxon>
        <taxon>Fungi</taxon>
        <taxon>Dikarya</taxon>
        <taxon>Ascomycota</taxon>
        <taxon>Pezizomycotina</taxon>
        <taxon>Sordariomycetes</taxon>
        <taxon>Hypocreomycetidae</taxon>
        <taxon>Hypocreales</taxon>
        <taxon>Nectriaceae</taxon>
        <taxon>Fusarium</taxon>
        <taxon>Fusarium oxysporum species complex</taxon>
    </lineage>
</organism>
<comment type="caution">
    <text evidence="4">The sequence shown here is derived from an EMBL/GenBank/DDBJ whole genome shotgun (WGS) entry which is preliminary data.</text>
</comment>
<dbReference type="Pfam" id="PF00106">
    <property type="entry name" value="adh_short"/>
    <property type="match status" value="1"/>
</dbReference>
<reference evidence="4 5" key="2">
    <citation type="journal article" date="2017" name="Sci. Rep.">
        <title>A mobile pathogenicity chromosome in Fusarium oxysporum for infection of multiple cucurbit species.</title>
        <authorList>
            <person name="van Dam P."/>
            <person name="Fokkens L."/>
            <person name="Ayukawa Y."/>
            <person name="van der Gragt M."/>
            <person name="Ter Horst A."/>
            <person name="Brankovics B."/>
            <person name="Houterman P.M."/>
            <person name="Arie T."/>
            <person name="Rep M."/>
        </authorList>
    </citation>
    <scope>NUCLEOTIDE SEQUENCE [LARGE SCALE GENOMIC DNA]</scope>
    <source>
        <strain evidence="4 5">Forc016</strain>
    </source>
</reference>
<evidence type="ECO:0008006" key="6">
    <source>
        <dbReference type="Google" id="ProtNLM"/>
    </source>
</evidence>
<dbReference type="Gene3D" id="3.40.50.720">
    <property type="entry name" value="NAD(P)-binding Rossmann-like Domain"/>
    <property type="match status" value="1"/>
</dbReference>
<gene>
    <name evidence="4" type="ORF">AU210_010137</name>
</gene>
<comment type="similarity">
    <text evidence="1 3">Belongs to the short-chain dehydrogenases/reductases (SDR) family.</text>
</comment>
<keyword evidence="2" id="KW-0560">Oxidoreductase</keyword>
<dbReference type="PANTHER" id="PTHR43976">
    <property type="entry name" value="SHORT CHAIN DEHYDROGENASE"/>
    <property type="match status" value="1"/>
</dbReference>
<dbReference type="InterPro" id="IPR036291">
    <property type="entry name" value="NAD(P)-bd_dom_sf"/>
</dbReference>
<protein>
    <recommendedName>
        <fullName evidence="6">Oxidoreductase yusZ</fullName>
    </recommendedName>
</protein>
<evidence type="ECO:0000256" key="1">
    <source>
        <dbReference type="ARBA" id="ARBA00006484"/>
    </source>
</evidence>
<evidence type="ECO:0000256" key="3">
    <source>
        <dbReference type="RuleBase" id="RU000363"/>
    </source>
</evidence>
<dbReference type="AlphaFoldDB" id="A0A2H3GJV8"/>